<organism evidence="1 2">
    <name type="scientific">Coprococcus comes</name>
    <dbReference type="NCBI Taxonomy" id="410072"/>
    <lineage>
        <taxon>Bacteria</taxon>
        <taxon>Bacillati</taxon>
        <taxon>Bacillota</taxon>
        <taxon>Clostridia</taxon>
        <taxon>Lachnospirales</taxon>
        <taxon>Lachnospiraceae</taxon>
        <taxon>Coprococcus</taxon>
    </lineage>
</organism>
<protein>
    <submittedName>
        <fullName evidence="1">Uncharacterized protein</fullName>
    </submittedName>
</protein>
<accession>A0A173TEJ1</accession>
<proteinExistence type="predicted"/>
<evidence type="ECO:0000313" key="1">
    <source>
        <dbReference type="EMBL" id="CUN01182.1"/>
    </source>
</evidence>
<dbReference type="EMBL" id="CYXR01000015">
    <property type="protein sequence ID" value="CUN01182.1"/>
    <property type="molecule type" value="Genomic_DNA"/>
</dbReference>
<evidence type="ECO:0000313" key="2">
    <source>
        <dbReference type="Proteomes" id="UP000095727"/>
    </source>
</evidence>
<sequence length="41" mass="4744">MVEQPKYLEMTLSQLKSYVESSESNVFFVVEFPKGDQKDGE</sequence>
<reference evidence="1 2" key="1">
    <citation type="submission" date="2015-09" db="EMBL/GenBank/DDBJ databases">
        <authorList>
            <consortium name="Pathogen Informatics"/>
        </authorList>
    </citation>
    <scope>NUCLEOTIDE SEQUENCE [LARGE SCALE GENOMIC DNA]</scope>
    <source>
        <strain evidence="1 2">2789STDY5834962</strain>
    </source>
</reference>
<dbReference type="AlphaFoldDB" id="A0A173TEJ1"/>
<dbReference type="Proteomes" id="UP000095727">
    <property type="component" value="Unassembled WGS sequence"/>
</dbReference>
<name>A0A173TEJ1_9FIRM</name>
<gene>
    <name evidence="1" type="ORF">ERS852574_02128</name>
</gene>